<gene>
    <name evidence="1" type="ORF">BpHYR1_029498</name>
</gene>
<reference evidence="1 2" key="1">
    <citation type="journal article" date="2018" name="Sci. Rep.">
        <title>Genomic signatures of local adaptation to the degree of environmental predictability in rotifers.</title>
        <authorList>
            <person name="Franch-Gras L."/>
            <person name="Hahn C."/>
            <person name="Garcia-Roger E.M."/>
            <person name="Carmona M.J."/>
            <person name="Serra M."/>
            <person name="Gomez A."/>
        </authorList>
    </citation>
    <scope>NUCLEOTIDE SEQUENCE [LARGE SCALE GENOMIC DNA]</scope>
    <source>
        <strain evidence="1">HYR1</strain>
    </source>
</reference>
<evidence type="ECO:0000313" key="1">
    <source>
        <dbReference type="EMBL" id="RNA28351.1"/>
    </source>
</evidence>
<sequence length="74" mass="8696">MFTNRVTRTRPPNRMIFFFILNAAVMNIINSENKCCIRGQGITKKKNQINILICSTIAFEWLEDQRNDILGKYE</sequence>
<protein>
    <submittedName>
        <fullName evidence="1">Uncharacterized protein</fullName>
    </submittedName>
</protein>
<name>A0A3M7RXR4_BRAPC</name>
<organism evidence="1 2">
    <name type="scientific">Brachionus plicatilis</name>
    <name type="common">Marine rotifer</name>
    <name type="synonym">Brachionus muelleri</name>
    <dbReference type="NCBI Taxonomy" id="10195"/>
    <lineage>
        <taxon>Eukaryota</taxon>
        <taxon>Metazoa</taxon>
        <taxon>Spiralia</taxon>
        <taxon>Gnathifera</taxon>
        <taxon>Rotifera</taxon>
        <taxon>Eurotatoria</taxon>
        <taxon>Monogononta</taxon>
        <taxon>Pseudotrocha</taxon>
        <taxon>Ploima</taxon>
        <taxon>Brachionidae</taxon>
        <taxon>Brachionus</taxon>
    </lineage>
</organism>
<accession>A0A3M7RXR4</accession>
<dbReference type="AlphaFoldDB" id="A0A3M7RXR4"/>
<keyword evidence="2" id="KW-1185">Reference proteome</keyword>
<dbReference type="EMBL" id="REGN01002402">
    <property type="protein sequence ID" value="RNA28351.1"/>
    <property type="molecule type" value="Genomic_DNA"/>
</dbReference>
<evidence type="ECO:0000313" key="2">
    <source>
        <dbReference type="Proteomes" id="UP000276133"/>
    </source>
</evidence>
<dbReference type="Proteomes" id="UP000276133">
    <property type="component" value="Unassembled WGS sequence"/>
</dbReference>
<comment type="caution">
    <text evidence="1">The sequence shown here is derived from an EMBL/GenBank/DDBJ whole genome shotgun (WGS) entry which is preliminary data.</text>
</comment>
<proteinExistence type="predicted"/>